<proteinExistence type="predicted"/>
<evidence type="ECO:0000313" key="3">
    <source>
        <dbReference type="Proteomes" id="UP001142325"/>
    </source>
</evidence>
<protein>
    <submittedName>
        <fullName evidence="2">Uncharacterized protein</fullName>
    </submittedName>
</protein>
<evidence type="ECO:0000313" key="2">
    <source>
        <dbReference type="EMBL" id="GLK02924.1"/>
    </source>
</evidence>
<keyword evidence="1" id="KW-0472">Membrane</keyword>
<sequence>MNDTRDGSEGMRETAMDPQFRASLRRMLVAHARDDTAAMPARRTNGRSRLAAMGLATAAVAGAIAVGTGIAGLPEQRAPVALPTPPATATVEVHCVSGAVLSDVVPQSATGSPAHITRILSSAPIVHVEASGLVVTESDLRAACATAEESAEDGALSEAGPQSSAAPDLADVGEIGVEFQASSRGTDAGVCVSDGALIVLPGGISCARFGLEPLAAAPTRSEEAE</sequence>
<dbReference type="AlphaFoldDB" id="A0A9W6HUM5"/>
<feature type="transmembrane region" description="Helical" evidence="1">
    <location>
        <begin position="50"/>
        <end position="73"/>
    </location>
</feature>
<dbReference type="Proteomes" id="UP001142325">
    <property type="component" value="Unassembled WGS sequence"/>
</dbReference>
<evidence type="ECO:0000256" key="1">
    <source>
        <dbReference type="SAM" id="Phobius"/>
    </source>
</evidence>
<dbReference type="RefSeq" id="WP_204937744.1">
    <property type="nucleotide sequence ID" value="NZ_BAAAUM010000002.1"/>
</dbReference>
<comment type="caution">
    <text evidence="2">The sequence shown here is derived from an EMBL/GenBank/DDBJ whole genome shotgun (WGS) entry which is preliminary data.</text>
</comment>
<organism evidence="2 3">
    <name type="scientific">Microbacterium keratanolyticum</name>
    <dbReference type="NCBI Taxonomy" id="67574"/>
    <lineage>
        <taxon>Bacteria</taxon>
        <taxon>Bacillati</taxon>
        <taxon>Actinomycetota</taxon>
        <taxon>Actinomycetes</taxon>
        <taxon>Micrococcales</taxon>
        <taxon>Microbacteriaceae</taxon>
        <taxon>Microbacterium</taxon>
    </lineage>
</organism>
<name>A0A9W6HUM5_9MICO</name>
<keyword evidence="3" id="KW-1185">Reference proteome</keyword>
<reference evidence="2" key="2">
    <citation type="submission" date="2023-01" db="EMBL/GenBank/DDBJ databases">
        <authorList>
            <person name="Sun Q."/>
            <person name="Evtushenko L."/>
        </authorList>
    </citation>
    <scope>NUCLEOTIDE SEQUENCE</scope>
    <source>
        <strain evidence="2">VKM Ac-1958</strain>
    </source>
</reference>
<keyword evidence="1" id="KW-1133">Transmembrane helix</keyword>
<gene>
    <name evidence="2" type="ORF">GCM10017596_26390</name>
</gene>
<reference evidence="2" key="1">
    <citation type="journal article" date="2014" name="Int. J. Syst. Evol. Microbiol.">
        <title>Complete genome sequence of Corynebacterium casei LMG S-19264T (=DSM 44701T), isolated from a smear-ripened cheese.</title>
        <authorList>
            <consortium name="US DOE Joint Genome Institute (JGI-PGF)"/>
            <person name="Walter F."/>
            <person name="Albersmeier A."/>
            <person name="Kalinowski J."/>
            <person name="Ruckert C."/>
        </authorList>
    </citation>
    <scope>NUCLEOTIDE SEQUENCE</scope>
    <source>
        <strain evidence="2">VKM Ac-1958</strain>
    </source>
</reference>
<accession>A0A9W6HUM5</accession>
<keyword evidence="1" id="KW-0812">Transmembrane</keyword>
<dbReference type="EMBL" id="BSET01000002">
    <property type="protein sequence ID" value="GLK02924.1"/>
    <property type="molecule type" value="Genomic_DNA"/>
</dbReference>